<dbReference type="PROSITE" id="PS50082">
    <property type="entry name" value="WD_REPEATS_2"/>
    <property type="match status" value="1"/>
</dbReference>
<dbReference type="InterPro" id="IPR011047">
    <property type="entry name" value="Quinoprotein_ADH-like_sf"/>
</dbReference>
<dbReference type="GO" id="GO:0004672">
    <property type="term" value="F:protein kinase activity"/>
    <property type="evidence" value="ECO:0007669"/>
    <property type="project" value="InterPro"/>
</dbReference>
<dbReference type="GO" id="GO:0005524">
    <property type="term" value="F:ATP binding"/>
    <property type="evidence" value="ECO:0007669"/>
    <property type="project" value="InterPro"/>
</dbReference>
<feature type="transmembrane region" description="Helical" evidence="2">
    <location>
        <begin position="446"/>
        <end position="465"/>
    </location>
</feature>
<dbReference type="InterPro" id="IPR015943">
    <property type="entry name" value="WD40/YVTN_repeat-like_dom_sf"/>
</dbReference>
<evidence type="ECO:0000313" key="5">
    <source>
        <dbReference type="Proteomes" id="UP000534286"/>
    </source>
</evidence>
<dbReference type="Pfam" id="PF20703">
    <property type="entry name" value="nSTAND1"/>
    <property type="match status" value="1"/>
</dbReference>
<dbReference type="SMART" id="SM00320">
    <property type="entry name" value="WD40"/>
    <property type="match status" value="4"/>
</dbReference>
<accession>A0A7W7WCF1</accession>
<reference evidence="4 5" key="1">
    <citation type="submission" date="2020-08" db="EMBL/GenBank/DDBJ databases">
        <title>Sequencing the genomes of 1000 actinobacteria strains.</title>
        <authorList>
            <person name="Klenk H.-P."/>
        </authorList>
    </citation>
    <scope>NUCLEOTIDE SEQUENCE [LARGE SCALE GENOMIC DNA]</scope>
    <source>
        <strain evidence="4 5">DSM 43023</strain>
    </source>
</reference>
<dbReference type="InterPro" id="IPR000719">
    <property type="entry name" value="Prot_kinase_dom"/>
</dbReference>
<dbReference type="CDD" id="cd14014">
    <property type="entry name" value="STKc_PknB_like"/>
    <property type="match status" value="1"/>
</dbReference>
<keyword evidence="1" id="KW-0853">WD repeat</keyword>
<dbReference type="Pfam" id="PF00400">
    <property type="entry name" value="WD40"/>
    <property type="match status" value="2"/>
</dbReference>
<dbReference type="SUPFAM" id="SSF56112">
    <property type="entry name" value="Protein kinase-like (PK-like)"/>
    <property type="match status" value="1"/>
</dbReference>
<dbReference type="InterPro" id="IPR011009">
    <property type="entry name" value="Kinase-like_dom_sf"/>
</dbReference>
<dbReference type="Pfam" id="PF00069">
    <property type="entry name" value="Pkinase"/>
    <property type="match status" value="1"/>
</dbReference>
<dbReference type="AlphaFoldDB" id="A0A7W7WCF1"/>
<evidence type="ECO:0000259" key="3">
    <source>
        <dbReference type="PROSITE" id="PS50011"/>
    </source>
</evidence>
<feature type="domain" description="Protein kinase" evidence="3">
    <location>
        <begin position="12"/>
        <end position="265"/>
    </location>
</feature>
<dbReference type="RefSeq" id="WP_184757313.1">
    <property type="nucleotide sequence ID" value="NZ_BAABEK010000051.1"/>
</dbReference>
<keyword evidence="2" id="KW-1133">Transmembrane helix</keyword>
<dbReference type="PROSITE" id="PS50011">
    <property type="entry name" value="PROTEIN_KINASE_DOM"/>
    <property type="match status" value="1"/>
</dbReference>
<dbReference type="SMART" id="SM00220">
    <property type="entry name" value="S_TKc"/>
    <property type="match status" value="1"/>
</dbReference>
<dbReference type="InterPro" id="IPR008271">
    <property type="entry name" value="Ser/Thr_kinase_AS"/>
</dbReference>
<name>A0A7W7WCF1_9ACTN</name>
<comment type="caution">
    <text evidence="4">The sequence shown here is derived from an EMBL/GenBank/DDBJ whole genome shotgun (WGS) entry which is preliminary data.</text>
</comment>
<dbReference type="InterPro" id="IPR001680">
    <property type="entry name" value="WD40_rpt"/>
</dbReference>
<dbReference type="SUPFAM" id="SSF50998">
    <property type="entry name" value="Quinoprotein alcohol dehydrogenase-like"/>
    <property type="match status" value="1"/>
</dbReference>
<feature type="repeat" description="WD" evidence="1">
    <location>
        <begin position="992"/>
        <end position="1015"/>
    </location>
</feature>
<dbReference type="PANTHER" id="PTHR19879:SF9">
    <property type="entry name" value="TRANSCRIPTION INITIATION FACTOR TFIID SUBUNIT 5"/>
    <property type="match status" value="1"/>
</dbReference>
<evidence type="ECO:0000256" key="1">
    <source>
        <dbReference type="PROSITE-ProRule" id="PRU00221"/>
    </source>
</evidence>
<evidence type="ECO:0000313" key="4">
    <source>
        <dbReference type="EMBL" id="MBB4941174.1"/>
    </source>
</evidence>
<dbReference type="Gene3D" id="3.30.200.20">
    <property type="entry name" value="Phosphorylase Kinase, domain 1"/>
    <property type="match status" value="1"/>
</dbReference>
<dbReference type="Gene3D" id="2.130.10.10">
    <property type="entry name" value="YVTN repeat-like/Quinoprotein amine dehydrogenase"/>
    <property type="match status" value="4"/>
</dbReference>
<evidence type="ECO:0000256" key="2">
    <source>
        <dbReference type="SAM" id="Phobius"/>
    </source>
</evidence>
<organism evidence="4 5">
    <name type="scientific">Streptosporangium album</name>
    <dbReference type="NCBI Taxonomy" id="47479"/>
    <lineage>
        <taxon>Bacteria</taxon>
        <taxon>Bacillati</taxon>
        <taxon>Actinomycetota</taxon>
        <taxon>Actinomycetes</taxon>
        <taxon>Streptosporangiales</taxon>
        <taxon>Streptosporangiaceae</taxon>
        <taxon>Streptosporangium</taxon>
    </lineage>
</organism>
<keyword evidence="5" id="KW-1185">Reference proteome</keyword>
<dbReference type="EMBL" id="JACHJU010000002">
    <property type="protein sequence ID" value="MBB4941174.1"/>
    <property type="molecule type" value="Genomic_DNA"/>
</dbReference>
<keyword evidence="2" id="KW-0812">Transmembrane</keyword>
<protein>
    <submittedName>
        <fullName evidence="4">WD40 repeat protein</fullName>
    </submittedName>
</protein>
<dbReference type="PANTHER" id="PTHR19879">
    <property type="entry name" value="TRANSCRIPTION INITIATION FACTOR TFIID"/>
    <property type="match status" value="1"/>
</dbReference>
<sequence length="1135" mass="119301">MTSDDPQRIGDCLLAGRLGVGGQGVVYDAYDGQGRRVAIKVLHPGTAGSGEARARLAKEVTAATRVASFCTARILGADLETDRPHIVSEFIDGPSLRRAVQDSGPLDQDAVHRLAVAVATALAAVHGAGVVHRDLKPDNVLLGPDGPRVIDFGIARTEEMTLSATGGIVGTPTYMAPEALDGRRAGQAADVFAWGAVVLYAATGRDPFHAGSLGAVMYRVLASEPDVSVLPEPLRGLVFAALAKEPDERPAARSLLLGLLGQDTLDEGVRVAAALRPAGRAGTQGLGRVAEEAFARLSPQDQQRVPEVLLRLVGTDGNGVRTADRTEFGSGAESVLAALSQAGLLGVFPKDVRITRPGLLLAWPRLREWVEAEQPGLLVHAELREAARRWERRGRRDTDLFHGPPLEQAMQWAATGRHHLKLNDTEAGFLAAASALTRRRARIRRAVTGGLAVLLAVAMIATVVAESRRVELARLLDQTEARRLAAYADDIRQSDPVAAMRLSLAAQRLSDVRETRAALFSSLVQQDVGALDPPEPGAKYALGTGGETLVGAGTDAIWVWEAATGRRLRTIKAPGLAAQAVSAASRHAAVRTPKGVFLWDLATGARLPGTFGAPGDSAQLGPEGKVLVTSSGSEHVVRDVTTGRVMLRVPAAAGDYQVEIGGDDRYAATTVQGGGTVRLWDLRTGERIPVPAAGHPVTDVAMSRDGKVLAFSGGGKTSFWNPRTGRRIAASAEDTVDGNVVLSPDGRLAAVLGPYGLEVMRVAGARSVLRRGSAVPDAESLRFTADGRTLRFIDSTGRALSLDVGPFAGTRSLGGGPLLRAAFSPGGTLVALQRRVEGDRAVELWDVAGRRLRRIEVPGPRVEGLQEDALAFSPDGRTLAIGPYDVPAVVLWDLTTMRRAGELRWDAGGIYDLAFTPDGRGLAVAGVERDRSVVRIWDVASGRPGRPLGVQAEVVAFGPGGDRLSYGGTRNGLLSLGDGAARDVPGMESAVALAFAPRGGLLATGDGNGRIRLWDAARGVPVGPATDAHTFEVGKVTFSPDGRLLATTGESVRLWDTGSGQAFGMADLGVSEVMDVAFTSDGRSLRVVGGDGAILERPLDSGALPAVVCRRADGGLSPDDWRRYVSPEVPYRATC</sequence>
<keyword evidence="2" id="KW-0472">Membrane</keyword>
<gene>
    <name evidence="4" type="ORF">FHR32_005551</name>
</gene>
<dbReference type="PROSITE" id="PS00108">
    <property type="entry name" value="PROTEIN_KINASE_ST"/>
    <property type="match status" value="1"/>
</dbReference>
<dbReference type="Gene3D" id="1.10.510.10">
    <property type="entry name" value="Transferase(Phosphotransferase) domain 1"/>
    <property type="match status" value="1"/>
</dbReference>
<dbReference type="Proteomes" id="UP000534286">
    <property type="component" value="Unassembled WGS sequence"/>
</dbReference>
<proteinExistence type="predicted"/>
<dbReference type="InterPro" id="IPR049052">
    <property type="entry name" value="nSTAND1"/>
</dbReference>